<dbReference type="GO" id="GO:0019901">
    <property type="term" value="F:protein kinase binding"/>
    <property type="evidence" value="ECO:0007669"/>
    <property type="project" value="InterPro"/>
</dbReference>
<evidence type="ECO:0000313" key="3">
    <source>
        <dbReference type="Proteomes" id="UP001642409"/>
    </source>
</evidence>
<dbReference type="EMBL" id="CAXDID020000455">
    <property type="protein sequence ID" value="CAL6093208.1"/>
    <property type="molecule type" value="Genomic_DNA"/>
</dbReference>
<dbReference type="InterPro" id="IPR013922">
    <property type="entry name" value="Cyclin_PHO80-like"/>
</dbReference>
<dbReference type="Proteomes" id="UP001642409">
    <property type="component" value="Unassembled WGS sequence"/>
</dbReference>
<sequence length="165" mass="19284">MNPFACTKQQIQSIYKLIDRKTSQHTSQWTSVAQCVTLEEVQKPIQVFMTRTQSTTEKLDIAIEYIRQIKSGSKIEFTQGTWYRMTMVALMLACKMTDDIVLAFEDFAQCIKGMSCQLLQLLEKEFLESLQFNCFVEFSAISVETHEDYDEYDQMDKELRDILNL</sequence>
<dbReference type="InterPro" id="IPR036915">
    <property type="entry name" value="Cyclin-like_sf"/>
</dbReference>
<evidence type="ECO:0000313" key="1">
    <source>
        <dbReference type="EMBL" id="CAI9949476.1"/>
    </source>
</evidence>
<dbReference type="SUPFAM" id="SSF47954">
    <property type="entry name" value="Cyclin-like"/>
    <property type="match status" value="1"/>
</dbReference>
<reference evidence="2 3" key="2">
    <citation type="submission" date="2024-07" db="EMBL/GenBank/DDBJ databases">
        <authorList>
            <person name="Akdeniz Z."/>
        </authorList>
    </citation>
    <scope>NUCLEOTIDE SEQUENCE [LARGE SCALE GENOMIC DNA]</scope>
</reference>
<dbReference type="Pfam" id="PF08613">
    <property type="entry name" value="Cyclin"/>
    <property type="match status" value="1"/>
</dbReference>
<dbReference type="EMBL" id="CATOUU010000799">
    <property type="protein sequence ID" value="CAI9949476.1"/>
    <property type="molecule type" value="Genomic_DNA"/>
</dbReference>
<organism evidence="1">
    <name type="scientific">Hexamita inflata</name>
    <dbReference type="NCBI Taxonomy" id="28002"/>
    <lineage>
        <taxon>Eukaryota</taxon>
        <taxon>Metamonada</taxon>
        <taxon>Diplomonadida</taxon>
        <taxon>Hexamitidae</taxon>
        <taxon>Hexamitinae</taxon>
        <taxon>Hexamita</taxon>
    </lineage>
</organism>
<reference evidence="1" key="1">
    <citation type="submission" date="2023-06" db="EMBL/GenBank/DDBJ databases">
        <authorList>
            <person name="Kurt Z."/>
        </authorList>
    </citation>
    <scope>NUCLEOTIDE SEQUENCE</scope>
</reference>
<dbReference type="AlphaFoldDB" id="A0AA86Q2N2"/>
<comment type="caution">
    <text evidence="1">The sequence shown here is derived from an EMBL/GenBank/DDBJ whole genome shotgun (WGS) entry which is preliminary data.</text>
</comment>
<keyword evidence="3" id="KW-1185">Reference proteome</keyword>
<dbReference type="Gene3D" id="1.10.472.10">
    <property type="entry name" value="Cyclin-like"/>
    <property type="match status" value="1"/>
</dbReference>
<gene>
    <name evidence="1" type="ORF">HINF_LOCUS37121</name>
    <name evidence="2" type="ORF">HINF_LOCUS66830</name>
</gene>
<accession>A0AA86Q2N2</accession>
<name>A0AA86Q2N2_9EUKA</name>
<evidence type="ECO:0000313" key="2">
    <source>
        <dbReference type="EMBL" id="CAL6093208.1"/>
    </source>
</evidence>
<protein>
    <submittedName>
        <fullName evidence="1">Cyclin</fullName>
    </submittedName>
</protein>
<proteinExistence type="predicted"/>